<name>A0ABS5KHQ3_9ACTN</name>
<evidence type="ECO:0000259" key="3">
    <source>
        <dbReference type="Pfam" id="PF17853"/>
    </source>
</evidence>
<evidence type="ECO:0000313" key="4">
    <source>
        <dbReference type="EMBL" id="MBS2545898.1"/>
    </source>
</evidence>
<dbReference type="InterPro" id="IPR041522">
    <property type="entry name" value="CdaR_GGDEF"/>
</dbReference>
<sequence length="562" mass="58986">MKAHLRASLGRVIEDLGSTLLEVVCGDAVSEARVGGVVIYDPLEEQVSCLDALVLGVGVREPASIAALLSDPVMAGAAALVVRAPVLADPVVTAASSRSGVTVLALTPGATWAQLAAMVRSLIAEGDIAEVGTPTMFGTPAGDLFALANAIAALLDAPITIEDRGNRVLAFSGRQDEADASRVATILGRQVPEQYTRILEERGVYQALYRSEEPVFVDPLPDLIGHGEMPRAALVVRAGDEILGTIWAAVWAPLSAERAQALRDAAKLVALHMMRLRAGADVGRRLHADLVATALESGPGAAQAVARLGLAERAAVVVALDVIGSIGSDGEPSAVQRAHLVAERQRVADAFAVHLTAVHPRSAVAVVGDVVYAIVPVPQQSADGAQRVATVAQEFLRRVGTRHGLIVGIGEVGTGHGELFRSRAGAHRALNVLRNRDGEACVASISDVQLQALLAEMAETIAERGDALGGPVARLAHYDSVHRTGLVATLRAWLEAFGDVNAASATQYVHPNTFRYRLRRVAEIGQIDLRDADARFAAMLHLRLQPPGRPTAQGDPDADPAR</sequence>
<protein>
    <submittedName>
        <fullName evidence="4">Helix-turn-helix domain-containing protein</fullName>
    </submittedName>
</protein>
<organism evidence="4 5">
    <name type="scientific">Catenulispora pinistramenti</name>
    <dbReference type="NCBI Taxonomy" id="2705254"/>
    <lineage>
        <taxon>Bacteria</taxon>
        <taxon>Bacillati</taxon>
        <taxon>Actinomycetota</taxon>
        <taxon>Actinomycetes</taxon>
        <taxon>Catenulisporales</taxon>
        <taxon>Catenulisporaceae</taxon>
        <taxon>Catenulispora</taxon>
    </lineage>
</organism>
<dbReference type="EMBL" id="JAAFYZ010000007">
    <property type="protein sequence ID" value="MBS2545898.1"/>
    <property type="molecule type" value="Genomic_DNA"/>
</dbReference>
<dbReference type="Pfam" id="PF17853">
    <property type="entry name" value="GGDEF_2"/>
    <property type="match status" value="1"/>
</dbReference>
<dbReference type="RefSeq" id="WP_212007551.1">
    <property type="nucleotide sequence ID" value="NZ_JAAFYZ010000007.1"/>
</dbReference>
<comment type="caution">
    <text evidence="4">The sequence shown here is derived from an EMBL/GenBank/DDBJ whole genome shotgun (WGS) entry which is preliminary data.</text>
</comment>
<evidence type="ECO:0000256" key="1">
    <source>
        <dbReference type="ARBA" id="ARBA00006754"/>
    </source>
</evidence>
<dbReference type="Pfam" id="PF13556">
    <property type="entry name" value="HTH_30"/>
    <property type="match status" value="1"/>
</dbReference>
<accession>A0ABS5KHQ3</accession>
<comment type="similarity">
    <text evidence="1">Belongs to the CdaR family.</text>
</comment>
<dbReference type="PANTHER" id="PTHR33744">
    <property type="entry name" value="CARBOHYDRATE DIACID REGULATOR"/>
    <property type="match status" value="1"/>
</dbReference>
<dbReference type="PANTHER" id="PTHR33744:SF17">
    <property type="entry name" value="CONSERVED PROTEIN"/>
    <property type="match status" value="1"/>
</dbReference>
<dbReference type="Proteomes" id="UP000730482">
    <property type="component" value="Unassembled WGS sequence"/>
</dbReference>
<dbReference type="InterPro" id="IPR042070">
    <property type="entry name" value="PucR_C-HTH_sf"/>
</dbReference>
<evidence type="ECO:0000313" key="5">
    <source>
        <dbReference type="Proteomes" id="UP000730482"/>
    </source>
</evidence>
<proteinExistence type="inferred from homology"/>
<evidence type="ECO:0000259" key="2">
    <source>
        <dbReference type="Pfam" id="PF13556"/>
    </source>
</evidence>
<feature type="domain" description="PucR C-terminal helix-turn-helix" evidence="2">
    <location>
        <begin position="486"/>
        <end position="543"/>
    </location>
</feature>
<dbReference type="Gene3D" id="1.10.10.2840">
    <property type="entry name" value="PucR C-terminal helix-turn-helix domain"/>
    <property type="match status" value="1"/>
</dbReference>
<dbReference type="InterPro" id="IPR051448">
    <property type="entry name" value="CdaR-like_regulators"/>
</dbReference>
<dbReference type="InterPro" id="IPR025736">
    <property type="entry name" value="PucR_C-HTH_dom"/>
</dbReference>
<keyword evidence="5" id="KW-1185">Reference proteome</keyword>
<feature type="domain" description="CdaR GGDEF-like" evidence="3">
    <location>
        <begin position="300"/>
        <end position="432"/>
    </location>
</feature>
<reference evidence="4 5" key="1">
    <citation type="submission" date="2020-02" db="EMBL/GenBank/DDBJ databases">
        <title>Acidophilic actinobacteria isolated from forest soil.</title>
        <authorList>
            <person name="Golinska P."/>
        </authorList>
    </citation>
    <scope>NUCLEOTIDE SEQUENCE [LARGE SCALE GENOMIC DNA]</scope>
    <source>
        <strain evidence="4 5">NL8</strain>
    </source>
</reference>
<gene>
    <name evidence="4" type="ORF">KGQ19_03355</name>
</gene>